<keyword evidence="3" id="KW-1185">Reference proteome</keyword>
<proteinExistence type="predicted"/>
<dbReference type="RefSeq" id="WP_344737861.1">
    <property type="nucleotide sequence ID" value="NZ_BAABAY010000001.1"/>
</dbReference>
<evidence type="ECO:0000313" key="3">
    <source>
        <dbReference type="Proteomes" id="UP001610100"/>
    </source>
</evidence>
<dbReference type="Gene3D" id="3.30.9.10">
    <property type="entry name" value="D-Amino Acid Oxidase, subunit A, domain 2"/>
    <property type="match status" value="1"/>
</dbReference>
<comment type="caution">
    <text evidence="2">The sequence shown here is derived from an EMBL/GenBank/DDBJ whole genome shotgun (WGS) entry which is preliminary data.</text>
</comment>
<dbReference type="GO" id="GO:0016491">
    <property type="term" value="F:oxidoreductase activity"/>
    <property type="evidence" value="ECO:0007669"/>
    <property type="project" value="UniProtKB-KW"/>
</dbReference>
<name>A0ABW7N148_9FLAO</name>
<dbReference type="EMBL" id="JBAWKB010000003">
    <property type="protein sequence ID" value="MFH6772388.1"/>
    <property type="molecule type" value="Genomic_DNA"/>
</dbReference>
<organism evidence="2 3">
    <name type="scientific">Gaetbulibacter aestuarii</name>
    <dbReference type="NCBI Taxonomy" id="1502358"/>
    <lineage>
        <taxon>Bacteria</taxon>
        <taxon>Pseudomonadati</taxon>
        <taxon>Bacteroidota</taxon>
        <taxon>Flavobacteriia</taxon>
        <taxon>Flavobacteriales</taxon>
        <taxon>Flavobacteriaceae</taxon>
        <taxon>Gaetbulibacter</taxon>
    </lineage>
</organism>
<dbReference type="PANTHER" id="PTHR13847">
    <property type="entry name" value="SARCOSINE DEHYDROGENASE-RELATED"/>
    <property type="match status" value="1"/>
</dbReference>
<dbReference type="SUPFAM" id="SSF54373">
    <property type="entry name" value="FAD-linked reductases, C-terminal domain"/>
    <property type="match status" value="1"/>
</dbReference>
<evidence type="ECO:0000313" key="2">
    <source>
        <dbReference type="EMBL" id="MFH6772388.1"/>
    </source>
</evidence>
<accession>A0ABW7N148</accession>
<keyword evidence="2" id="KW-0560">Oxidoreductase</keyword>
<dbReference type="InterPro" id="IPR006076">
    <property type="entry name" value="FAD-dep_OxRdtase"/>
</dbReference>
<reference evidence="2 3" key="1">
    <citation type="submission" date="2024-02" db="EMBL/GenBank/DDBJ databases">
        <title>A Gaetbulibacter species isolated from tidal flats and genomic insights of their niches.</title>
        <authorList>
            <person name="Ye Y."/>
        </authorList>
    </citation>
    <scope>NUCLEOTIDE SEQUENCE [LARGE SCALE GENOMIC DNA]</scope>
    <source>
        <strain evidence="2 3">KYW382</strain>
    </source>
</reference>
<dbReference type="EC" id="1.-.-.-" evidence="2"/>
<protein>
    <submittedName>
        <fullName evidence="2">FAD-binding oxidoreductase</fullName>
        <ecNumber evidence="2">1.-.-.-</ecNumber>
    </submittedName>
</protein>
<gene>
    <name evidence="2" type="ORF">V8G58_10630</name>
</gene>
<evidence type="ECO:0000259" key="1">
    <source>
        <dbReference type="Pfam" id="PF01266"/>
    </source>
</evidence>
<dbReference type="SUPFAM" id="SSF51971">
    <property type="entry name" value="Nucleotide-binding domain"/>
    <property type="match status" value="1"/>
</dbReference>
<dbReference type="InterPro" id="IPR036188">
    <property type="entry name" value="FAD/NAD-bd_sf"/>
</dbReference>
<dbReference type="Gene3D" id="3.50.50.60">
    <property type="entry name" value="FAD/NAD(P)-binding domain"/>
    <property type="match status" value="1"/>
</dbReference>
<sequence length="347" mass="38964">MNVDYIIVGIGLAGISFCEQLKAHNKSFLVFDNASQQSSLVAGGLYNPVVLKRFTPVWKSQEQLPLALKQYAELEASLGVKLDYKIPVYRKFASVEEQNDWFTASDKTGLSDYMSTNLIKNKNPHIKAPYGFGEVLKSGRIDVNTLVISYKNHLLKKGLLFEENFSYEALKTEGASLKYKNISAKYIVFAEGFGFKKNPFFGKLPISGTKGELLTINAPELKLNAVIKSGVFLIPVGNDNYIVGATYNWNDKTHEVSEAARKFLLEKLDTLMSCSYKIIDQVAGIRPTVKDRRPLVGEHHLLKSHYILNGLGTRGVMIGPYVAEKLFQCIENKVPLEKEIDCNRFDY</sequence>
<dbReference type="Proteomes" id="UP001610100">
    <property type="component" value="Unassembled WGS sequence"/>
</dbReference>
<dbReference type="Pfam" id="PF01266">
    <property type="entry name" value="DAO"/>
    <property type="match status" value="1"/>
</dbReference>
<feature type="domain" description="FAD dependent oxidoreductase" evidence="1">
    <location>
        <begin position="4"/>
        <end position="326"/>
    </location>
</feature>